<dbReference type="NCBIfam" id="TIGR01068">
    <property type="entry name" value="thioredoxin"/>
    <property type="match status" value="1"/>
</dbReference>
<dbReference type="PROSITE" id="PS51352">
    <property type="entry name" value="THIOREDOXIN_2"/>
    <property type="match status" value="1"/>
</dbReference>
<organism evidence="5 6">
    <name type="scientific">Fusarium oxysporum f. sp. rapae</name>
    <dbReference type="NCBI Taxonomy" id="485398"/>
    <lineage>
        <taxon>Eukaryota</taxon>
        <taxon>Fungi</taxon>
        <taxon>Dikarya</taxon>
        <taxon>Ascomycota</taxon>
        <taxon>Pezizomycotina</taxon>
        <taxon>Sordariomycetes</taxon>
        <taxon>Hypocreomycetidae</taxon>
        <taxon>Hypocreales</taxon>
        <taxon>Nectriaceae</taxon>
        <taxon>Fusarium</taxon>
        <taxon>Fusarium oxysporum species complex</taxon>
    </lineage>
</organism>
<dbReference type="GO" id="GO:0015035">
    <property type="term" value="F:protein-disulfide reductase activity"/>
    <property type="evidence" value="ECO:0007669"/>
    <property type="project" value="InterPro"/>
</dbReference>
<evidence type="ECO:0000256" key="1">
    <source>
        <dbReference type="ARBA" id="ARBA00008987"/>
    </source>
</evidence>
<dbReference type="PROSITE" id="PS00194">
    <property type="entry name" value="THIOREDOXIN_1"/>
    <property type="match status" value="1"/>
</dbReference>
<evidence type="ECO:0000256" key="3">
    <source>
        <dbReference type="PIRNR" id="PIRNR000077"/>
    </source>
</evidence>
<dbReference type="FunFam" id="3.40.30.10:FF:000245">
    <property type="entry name" value="Thioredoxin"/>
    <property type="match status" value="1"/>
</dbReference>
<dbReference type="Proteomes" id="UP000694050">
    <property type="component" value="Unassembled WGS sequence"/>
</dbReference>
<comment type="caution">
    <text evidence="5">The sequence shown here is derived from an EMBL/GenBank/DDBJ whole genome shotgun (WGS) entry which is preliminary data.</text>
</comment>
<reference evidence="5" key="1">
    <citation type="submission" date="2021-04" db="EMBL/GenBank/DDBJ databases">
        <title>First draft genome resource for Brassicaceae pathogens Fusarium oxysporum f. sp. raphani and Fusarium oxysporum f. sp. rapae.</title>
        <authorList>
            <person name="Asai S."/>
        </authorList>
    </citation>
    <scope>NUCLEOTIDE SEQUENCE</scope>
    <source>
        <strain evidence="5">Tf1208</strain>
    </source>
</reference>
<comment type="similarity">
    <text evidence="1 3">Belongs to the thioredoxin family.</text>
</comment>
<dbReference type="InterPro" id="IPR005746">
    <property type="entry name" value="Thioredoxin"/>
</dbReference>
<evidence type="ECO:0000256" key="2">
    <source>
        <dbReference type="ARBA" id="ARBA00023157"/>
    </source>
</evidence>
<feature type="domain" description="Thioredoxin" evidence="4">
    <location>
        <begin position="1"/>
        <end position="105"/>
    </location>
</feature>
<evidence type="ECO:0000259" key="4">
    <source>
        <dbReference type="PROSITE" id="PS51352"/>
    </source>
</evidence>
<accession>A0A8J5P4C4</accession>
<gene>
    <name evidence="5" type="primary">THIO-0</name>
    <name evidence="5" type="ORF">Forpe1208_v009918</name>
</gene>
<dbReference type="PIRSF" id="PIRSF000077">
    <property type="entry name" value="Thioredoxin"/>
    <property type="match status" value="1"/>
</dbReference>
<keyword evidence="2" id="KW-1015">Disulfide bond</keyword>
<sequence>MTVHEVKNLSEFRDILEKNKVVLVDFWAPWCGPCRFISPVVEKLSEATESIYFIKVNVDEADDISQEYGIRAMPTFMLFKDGEKADEVVGADPSKLERLVQEYKS</sequence>
<proteinExistence type="inferred from homology"/>
<dbReference type="SMR" id="A0A8J5P4C4"/>
<dbReference type="InterPro" id="IPR013766">
    <property type="entry name" value="Thioredoxin_domain"/>
</dbReference>
<dbReference type="EMBL" id="JAELUQ010000007">
    <property type="protein sequence ID" value="KAG7411107.1"/>
    <property type="molecule type" value="Genomic_DNA"/>
</dbReference>
<evidence type="ECO:0000313" key="5">
    <source>
        <dbReference type="EMBL" id="KAG7411107.1"/>
    </source>
</evidence>
<dbReference type="CDD" id="cd02947">
    <property type="entry name" value="TRX_family"/>
    <property type="match status" value="1"/>
</dbReference>
<evidence type="ECO:0000313" key="6">
    <source>
        <dbReference type="Proteomes" id="UP000694050"/>
    </source>
</evidence>
<dbReference type="InterPro" id="IPR017937">
    <property type="entry name" value="Thioredoxin_CS"/>
</dbReference>
<name>A0A8J5P4C4_FUSOX</name>
<protein>
    <recommendedName>
        <fullName evidence="3">Thioredoxin</fullName>
    </recommendedName>
</protein>
<dbReference type="PANTHER" id="PTHR46115">
    <property type="entry name" value="THIOREDOXIN-LIKE PROTEIN 1"/>
    <property type="match status" value="1"/>
</dbReference>
<dbReference type="AlphaFoldDB" id="A0A8J5P4C4"/>
<dbReference type="Pfam" id="PF00085">
    <property type="entry name" value="Thioredoxin"/>
    <property type="match status" value="1"/>
</dbReference>